<evidence type="ECO:0000259" key="1">
    <source>
        <dbReference type="Pfam" id="PF01052"/>
    </source>
</evidence>
<organism evidence="2 3">
    <name type="scientific">Legionella drozanskii LLAP-1</name>
    <dbReference type="NCBI Taxonomy" id="1212489"/>
    <lineage>
        <taxon>Bacteria</taxon>
        <taxon>Pseudomonadati</taxon>
        <taxon>Pseudomonadota</taxon>
        <taxon>Gammaproteobacteria</taxon>
        <taxon>Legionellales</taxon>
        <taxon>Legionellaceae</taxon>
        <taxon>Legionella</taxon>
    </lineage>
</organism>
<dbReference type="SUPFAM" id="SSF101801">
    <property type="entry name" value="Surface presentation of antigens (SPOA)"/>
    <property type="match status" value="1"/>
</dbReference>
<dbReference type="Gene3D" id="2.30.330.10">
    <property type="entry name" value="SpoA-like"/>
    <property type="match status" value="1"/>
</dbReference>
<dbReference type="STRING" id="1212489.Ldro_1381"/>
<reference evidence="2 3" key="1">
    <citation type="submission" date="2015-11" db="EMBL/GenBank/DDBJ databases">
        <title>Genomic analysis of 38 Legionella species identifies large and diverse effector repertoires.</title>
        <authorList>
            <person name="Burstein D."/>
            <person name="Amaro F."/>
            <person name="Zusman T."/>
            <person name="Lifshitz Z."/>
            <person name="Cohen O."/>
            <person name="Gilbert J.A."/>
            <person name="Pupko T."/>
            <person name="Shuman H.A."/>
            <person name="Segal G."/>
        </authorList>
    </citation>
    <scope>NUCLEOTIDE SEQUENCE [LARGE SCALE GENOMIC DNA]</scope>
    <source>
        <strain evidence="2 3">ATCC 700990</strain>
    </source>
</reference>
<dbReference type="Proteomes" id="UP000054736">
    <property type="component" value="Unassembled WGS sequence"/>
</dbReference>
<comment type="caution">
    <text evidence="2">The sequence shown here is derived from an EMBL/GenBank/DDBJ whole genome shotgun (WGS) entry which is preliminary data.</text>
</comment>
<evidence type="ECO:0000313" key="3">
    <source>
        <dbReference type="Proteomes" id="UP000054736"/>
    </source>
</evidence>
<dbReference type="RefSeq" id="WP_058495678.1">
    <property type="nucleotide sequence ID" value="NZ_CAAAIU010000002.1"/>
</dbReference>
<gene>
    <name evidence="2" type="ORF">Ldro_1381</name>
</gene>
<protein>
    <submittedName>
        <fullName evidence="2">Surface presentation of antigens (SPOA)</fullName>
    </submittedName>
</protein>
<sequence length="235" mass="26973">MKVNPKPYRMISHNELNYFQQNFSEKLDAWNEIYATENLKLSVNRTSAINHCVELQLLVHEHKPVALVDSSYLSVLKKNLFAVSDDCFNEACNEIFMQLLKQFFVVDSLELRSNSTSYSEWIYPGSACLNIVFANENEFNLYLHPAWVLAHLPQTKHSAKPLSCLDEVLATKKLCLTVQLEPLRLNVEKLLSLQVGDVIKTDHSLNKPLEIQYRQHTLCEGIVGQHKTIQLTRSS</sequence>
<evidence type="ECO:0000313" key="2">
    <source>
        <dbReference type="EMBL" id="KTC87762.1"/>
    </source>
</evidence>
<dbReference type="InterPro" id="IPR036429">
    <property type="entry name" value="SpoA-like_sf"/>
</dbReference>
<accession>A0A0W0SWL7</accession>
<dbReference type="AlphaFoldDB" id="A0A0W0SWL7"/>
<dbReference type="OrthoDB" id="5652750at2"/>
<feature type="domain" description="Flagellar motor switch protein FliN-like C-terminal" evidence="1">
    <location>
        <begin position="176"/>
        <end position="227"/>
    </location>
</feature>
<dbReference type="Pfam" id="PF01052">
    <property type="entry name" value="FliMN_C"/>
    <property type="match status" value="1"/>
</dbReference>
<dbReference type="InterPro" id="IPR001543">
    <property type="entry name" value="FliN-like_C"/>
</dbReference>
<dbReference type="EMBL" id="LNXY01000020">
    <property type="protein sequence ID" value="KTC87762.1"/>
    <property type="molecule type" value="Genomic_DNA"/>
</dbReference>
<dbReference type="PATRIC" id="fig|1212489.4.peg.1460"/>
<keyword evidence="3" id="KW-1185">Reference proteome</keyword>
<proteinExistence type="predicted"/>
<name>A0A0W0SWL7_9GAMM</name>